<keyword evidence="10" id="KW-0456">Lyase</keyword>
<dbReference type="EMBL" id="CP004393">
    <property type="protein sequence ID" value="AJE46364.1"/>
    <property type="molecule type" value="Genomic_DNA"/>
</dbReference>
<dbReference type="PANTHER" id="PTHR30387">
    <property type="entry name" value="MANNONATE DEHYDRATASE"/>
    <property type="match status" value="1"/>
</dbReference>
<dbReference type="RefSeq" id="WP_043869259.1">
    <property type="nucleotide sequence ID" value="NZ_CP004393.1"/>
</dbReference>
<dbReference type="Proteomes" id="UP000031521">
    <property type="component" value="Chromosome"/>
</dbReference>
<comment type="pathway">
    <text evidence="5">Carbohydrate metabolism; pentose and glucuronate interconversion.</text>
</comment>
<accession>A0A0B5DTG6</accession>
<protein>
    <recommendedName>
        <fullName evidence="7">mannonate dehydratase</fullName>
        <ecNumber evidence="7">4.2.1.8</ecNumber>
    </recommendedName>
</protein>
<comment type="cofactor">
    <cofactor evidence="2">
        <name>Mn(2+)</name>
        <dbReference type="ChEBI" id="CHEBI:29035"/>
    </cofactor>
</comment>
<evidence type="ECO:0000256" key="4">
    <source>
        <dbReference type="ARBA" id="ARBA00002713"/>
    </source>
</evidence>
<gene>
    <name evidence="11" type="ORF">P73_1649</name>
</gene>
<comment type="catalytic activity">
    <reaction evidence="1">
        <text>D-mannonate = 2-dehydro-3-deoxy-D-gluconate + H2O</text>
        <dbReference type="Rhea" id="RHEA:20097"/>
        <dbReference type="ChEBI" id="CHEBI:15377"/>
        <dbReference type="ChEBI" id="CHEBI:17767"/>
        <dbReference type="ChEBI" id="CHEBI:57990"/>
        <dbReference type="EC" id="4.2.1.8"/>
    </reaction>
</comment>
<evidence type="ECO:0000256" key="9">
    <source>
        <dbReference type="ARBA" id="ARBA00023211"/>
    </source>
</evidence>
<dbReference type="InterPro" id="IPR036237">
    <property type="entry name" value="Xyl_isomerase-like_sf"/>
</dbReference>
<proteinExistence type="inferred from homology"/>
<dbReference type="AlphaFoldDB" id="A0A0B5DTG6"/>
<dbReference type="SUPFAM" id="SSF51658">
    <property type="entry name" value="Xylose isomerase-like"/>
    <property type="match status" value="1"/>
</dbReference>
<keyword evidence="9" id="KW-0464">Manganese</keyword>
<dbReference type="InterPro" id="IPR004628">
    <property type="entry name" value="Man_deHydtase"/>
</dbReference>
<evidence type="ECO:0000256" key="5">
    <source>
        <dbReference type="ARBA" id="ARBA00004892"/>
    </source>
</evidence>
<evidence type="ECO:0000313" key="12">
    <source>
        <dbReference type="Proteomes" id="UP000031521"/>
    </source>
</evidence>
<evidence type="ECO:0000256" key="2">
    <source>
        <dbReference type="ARBA" id="ARBA00001936"/>
    </source>
</evidence>
<dbReference type="GO" id="GO:0030145">
    <property type="term" value="F:manganese ion binding"/>
    <property type="evidence" value="ECO:0007669"/>
    <property type="project" value="TreeGrafter"/>
</dbReference>
<evidence type="ECO:0000256" key="8">
    <source>
        <dbReference type="ARBA" id="ARBA00023004"/>
    </source>
</evidence>
<dbReference type="HOGENOM" id="CLU_058621_0_0_5"/>
<evidence type="ECO:0000256" key="6">
    <source>
        <dbReference type="ARBA" id="ARBA00007389"/>
    </source>
</evidence>
<evidence type="ECO:0000256" key="1">
    <source>
        <dbReference type="ARBA" id="ARBA00001794"/>
    </source>
</evidence>
<sequence>MYIGTQREPRHDTDFKMLTQFGVRHISLDPPGPWTDWTLEALERHRDHVEARGMVLDMIQLPLPSVPVDKAPCADILLAGPNRDAQIDAICRLIENCSKAGIPAAKYNFNYIGIPRSADEIGRGGARLPSFRWDRMDPDAPPHCEPLSEEEIWDRADYFLRHVVPVAESAKLRLACHPHDPYTPPGYRGVTRILGTFEGMKRFVQTHESPYHGLNFCIGTMAENLDHPDAEIDGIVRWFGERGKLFNIHFRNIRGGKLGFSEVLPDDGDVDMLRVLRVLKEVGYKYMIMPDHVPEIDAVDPEGAAFAFSYGYIAAALQAAKGS</sequence>
<dbReference type="GO" id="GO:0042840">
    <property type="term" value="P:D-glucuronate catabolic process"/>
    <property type="evidence" value="ECO:0007669"/>
    <property type="project" value="TreeGrafter"/>
</dbReference>
<keyword evidence="8" id="KW-0408">Iron</keyword>
<dbReference type="UniPathway" id="UPA00246"/>
<keyword evidence="12" id="KW-1185">Reference proteome</keyword>
<dbReference type="GO" id="GO:0008198">
    <property type="term" value="F:ferrous iron binding"/>
    <property type="evidence" value="ECO:0007669"/>
    <property type="project" value="TreeGrafter"/>
</dbReference>
<name>A0A0B5DTG6_9RHOB</name>
<dbReference type="Pfam" id="PF03786">
    <property type="entry name" value="UxuA"/>
    <property type="match status" value="1"/>
</dbReference>
<evidence type="ECO:0000256" key="3">
    <source>
        <dbReference type="ARBA" id="ARBA00001954"/>
    </source>
</evidence>
<comment type="function">
    <text evidence="4">Catalyzes the dehydration of D-mannonate.</text>
</comment>
<dbReference type="Gene3D" id="3.20.20.150">
    <property type="entry name" value="Divalent-metal-dependent TIM barrel enzymes"/>
    <property type="match status" value="1"/>
</dbReference>
<comment type="similarity">
    <text evidence="6">Belongs to the mannonate dehydratase family.</text>
</comment>
<reference evidence="11 12" key="1">
    <citation type="journal article" date="2014" name="Int. J. Syst. Evol. Microbiol.">
        <title>Celeribacter indicus sp. nov., a polycyclic aromatic hydrocarbon-degrading bacterium from deep-sea sediment and reclassification of Huaishuia halophila as Celeribacter halophilus comb. nov.</title>
        <authorList>
            <person name="Lai Q."/>
            <person name="Cao J."/>
            <person name="Yuan J."/>
            <person name="Li F."/>
            <person name="Shao Z."/>
        </authorList>
    </citation>
    <scope>NUCLEOTIDE SEQUENCE [LARGE SCALE GENOMIC DNA]</scope>
    <source>
        <strain evidence="11">P73</strain>
    </source>
</reference>
<organism evidence="11 12">
    <name type="scientific">Celeribacter indicus</name>
    <dbReference type="NCBI Taxonomy" id="1208324"/>
    <lineage>
        <taxon>Bacteria</taxon>
        <taxon>Pseudomonadati</taxon>
        <taxon>Pseudomonadota</taxon>
        <taxon>Alphaproteobacteria</taxon>
        <taxon>Rhodobacterales</taxon>
        <taxon>Roseobacteraceae</taxon>
        <taxon>Celeribacter</taxon>
    </lineage>
</organism>
<dbReference type="OrthoDB" id="9780250at2"/>
<dbReference type="GO" id="GO:0008927">
    <property type="term" value="F:mannonate dehydratase activity"/>
    <property type="evidence" value="ECO:0007669"/>
    <property type="project" value="UniProtKB-EC"/>
</dbReference>
<dbReference type="KEGG" id="cid:P73_1649"/>
<dbReference type="EC" id="4.2.1.8" evidence="7"/>
<evidence type="ECO:0000313" key="11">
    <source>
        <dbReference type="EMBL" id="AJE46364.1"/>
    </source>
</evidence>
<dbReference type="PANTHER" id="PTHR30387:SF2">
    <property type="entry name" value="MANNONATE DEHYDRATASE"/>
    <property type="match status" value="1"/>
</dbReference>
<evidence type="ECO:0000256" key="10">
    <source>
        <dbReference type="ARBA" id="ARBA00023239"/>
    </source>
</evidence>
<comment type="cofactor">
    <cofactor evidence="3">
        <name>Fe(2+)</name>
        <dbReference type="ChEBI" id="CHEBI:29033"/>
    </cofactor>
</comment>
<dbReference type="STRING" id="1208324.P73_1649"/>
<evidence type="ECO:0000256" key="7">
    <source>
        <dbReference type="ARBA" id="ARBA00012927"/>
    </source>
</evidence>